<reference evidence="3 4" key="1">
    <citation type="journal article" date="2018" name="New Phytol.">
        <title>Comparative genomics and transcriptomics depict ericoid mycorrhizal fungi as versatile saprotrophs and plant mutualists.</title>
        <authorList>
            <person name="Martino E."/>
            <person name="Morin E."/>
            <person name="Grelet G.A."/>
            <person name="Kuo A."/>
            <person name="Kohler A."/>
            <person name="Daghino S."/>
            <person name="Barry K.W."/>
            <person name="Cichocki N."/>
            <person name="Clum A."/>
            <person name="Dockter R.B."/>
            <person name="Hainaut M."/>
            <person name="Kuo R.C."/>
            <person name="LaButti K."/>
            <person name="Lindahl B.D."/>
            <person name="Lindquist E.A."/>
            <person name="Lipzen A."/>
            <person name="Khouja H.R."/>
            <person name="Magnuson J."/>
            <person name="Murat C."/>
            <person name="Ohm R.A."/>
            <person name="Singer S.W."/>
            <person name="Spatafora J.W."/>
            <person name="Wang M."/>
            <person name="Veneault-Fourrey C."/>
            <person name="Henrissat B."/>
            <person name="Grigoriev I.V."/>
            <person name="Martin F.M."/>
            <person name="Perotto S."/>
        </authorList>
    </citation>
    <scope>NUCLEOTIDE SEQUENCE [LARGE SCALE GENOMIC DNA]</scope>
    <source>
        <strain evidence="3 4">ATCC 22711</strain>
    </source>
</reference>
<keyword evidence="2" id="KW-0732">Signal</keyword>
<dbReference type="AlphaFoldDB" id="A0A2T3AQF4"/>
<dbReference type="Gene3D" id="3.20.20.80">
    <property type="entry name" value="Glycosidases"/>
    <property type="match status" value="1"/>
</dbReference>
<feature type="region of interest" description="Disordered" evidence="1">
    <location>
        <begin position="152"/>
        <end position="205"/>
    </location>
</feature>
<evidence type="ECO:0000256" key="1">
    <source>
        <dbReference type="SAM" id="MobiDB-lite"/>
    </source>
</evidence>
<dbReference type="RefSeq" id="XP_024716888.1">
    <property type="nucleotide sequence ID" value="XM_024868941.1"/>
</dbReference>
<evidence type="ECO:0000313" key="4">
    <source>
        <dbReference type="Proteomes" id="UP000241818"/>
    </source>
</evidence>
<gene>
    <name evidence="3" type="ORF">M430DRAFT_61684</name>
</gene>
<feature type="signal peptide" evidence="2">
    <location>
        <begin position="1"/>
        <end position="20"/>
    </location>
</feature>
<keyword evidence="4" id="KW-1185">Reference proteome</keyword>
<evidence type="ECO:0000313" key="3">
    <source>
        <dbReference type="EMBL" id="PSS08490.1"/>
    </source>
</evidence>
<dbReference type="Proteomes" id="UP000241818">
    <property type="component" value="Unassembled WGS sequence"/>
</dbReference>
<keyword evidence="3" id="KW-0378">Hydrolase</keyword>
<dbReference type="Pfam" id="PF03659">
    <property type="entry name" value="Glyco_hydro_71"/>
    <property type="match status" value="1"/>
</dbReference>
<accession>A0A2T3AQF4</accession>
<organism evidence="3 4">
    <name type="scientific">Amorphotheca resinae ATCC 22711</name>
    <dbReference type="NCBI Taxonomy" id="857342"/>
    <lineage>
        <taxon>Eukaryota</taxon>
        <taxon>Fungi</taxon>
        <taxon>Dikarya</taxon>
        <taxon>Ascomycota</taxon>
        <taxon>Pezizomycotina</taxon>
        <taxon>Leotiomycetes</taxon>
        <taxon>Helotiales</taxon>
        <taxon>Amorphothecaceae</taxon>
        <taxon>Amorphotheca</taxon>
    </lineage>
</organism>
<proteinExistence type="predicted"/>
<dbReference type="STRING" id="857342.A0A2T3AQF4"/>
<protein>
    <submittedName>
        <fullName evidence="3">Glycoside hydrolase family 71 protein</fullName>
    </submittedName>
</protein>
<dbReference type="InParanoid" id="A0A2T3AQF4"/>
<dbReference type="EMBL" id="KZ679018">
    <property type="protein sequence ID" value="PSS08490.1"/>
    <property type="molecule type" value="Genomic_DNA"/>
</dbReference>
<dbReference type="CDD" id="cd11577">
    <property type="entry name" value="GH71"/>
    <property type="match status" value="1"/>
</dbReference>
<dbReference type="OrthoDB" id="3257981at2759"/>
<name>A0A2T3AQF4_AMORE</name>
<feature type="compositionally biased region" description="Low complexity" evidence="1">
    <location>
        <begin position="157"/>
        <end position="205"/>
    </location>
</feature>
<dbReference type="InterPro" id="IPR005197">
    <property type="entry name" value="Glyco_hydro_71"/>
</dbReference>
<dbReference type="GeneID" id="36577022"/>
<sequence length="632" mass="67052">MRFVIVQWFFLLSATSLASAGLISKRETLHFHPRSITERSVQQGWSLQSTTCPVDSISCGGGACCPSGLHCNPAANDEVATCCPTSSNCRGSVESGGACADSNWSLWRGVNGNDFCCLVGMVGIVNYQDSVAGSCVSSADVGTSSTAQLISTGVGGSTSASPTSTITSTPAAPTTTITTTSAPSAPTTTISSSSSPTTTSTSAAAPGTTGKPVFFHYMVGTITDAHCEQDILDAQAMGVDAFALNLPTVDGYAATTSSQLFKWAGVHGFKLFFSFDMSGFNNPDQFITFLQSYVTNEAYFTYNNLPLVSTFNGGASSYTFGQDSVNDGWKVEFQEVMANAGHPVYFAPAFQDVSASPDFFTTEFPTLDGAMNWNSWPQNTEGDIIVPTTDDVTYLDGAHASNKSFIMGVSPLQFKHDPSYGNWYRRGEQNLEYRFGQVLKLQPDMVELQTWNDAGESHYMGNSWPEPIEGTNIASYTANYSHTAYKEILPAFVKAYKSGAMTTDTMYPTNGKNAQGVFWHHTLLANGDCSSDSIGEPQGVDTVEDKVTVVVLVASGITTYNVSITSGGNTLGSSKLVPGYNQYSVAGLTTGTVVVTVTDTSTNSEVVTGTGPLPVVDTSDICNYNFQVVALS</sequence>
<evidence type="ECO:0000256" key="2">
    <source>
        <dbReference type="SAM" id="SignalP"/>
    </source>
</evidence>
<feature type="chain" id="PRO_5015785988" evidence="2">
    <location>
        <begin position="21"/>
        <end position="632"/>
    </location>
</feature>
<dbReference type="GO" id="GO:0051118">
    <property type="term" value="F:glucan endo-1,3-alpha-glucosidase activity"/>
    <property type="evidence" value="ECO:0007669"/>
    <property type="project" value="InterPro"/>
</dbReference>